<dbReference type="AlphaFoldDB" id="A0A914AXR4"/>
<evidence type="ECO:0000256" key="3">
    <source>
        <dbReference type="SAM" id="Phobius"/>
    </source>
</evidence>
<evidence type="ECO:0000313" key="4">
    <source>
        <dbReference type="EnsemblMetazoa" id="XP_038068478.1"/>
    </source>
</evidence>
<evidence type="ECO:0000256" key="2">
    <source>
        <dbReference type="SAM" id="MobiDB-lite"/>
    </source>
</evidence>
<proteinExistence type="predicted"/>
<dbReference type="OrthoDB" id="6243211at2759"/>
<keyword evidence="3" id="KW-0472">Membrane</keyword>
<evidence type="ECO:0000313" key="5">
    <source>
        <dbReference type="Proteomes" id="UP000887568"/>
    </source>
</evidence>
<feature type="region of interest" description="Disordered" evidence="2">
    <location>
        <begin position="23"/>
        <end position="50"/>
    </location>
</feature>
<accession>A0A914AXR4</accession>
<feature type="compositionally biased region" description="Polar residues" evidence="2">
    <location>
        <begin position="23"/>
        <end position="32"/>
    </location>
</feature>
<keyword evidence="3" id="KW-0812">Transmembrane</keyword>
<dbReference type="InterPro" id="IPR037660">
    <property type="entry name" value="CCDC51"/>
</dbReference>
<dbReference type="PANTHER" id="PTHR28624">
    <property type="entry name" value="COILED-COIL DOMAIN-CONTAINING PROTEIN 51"/>
    <property type="match status" value="1"/>
</dbReference>
<keyword evidence="1" id="KW-0175">Coiled coil</keyword>
<dbReference type="EnsemblMetazoa" id="XM_038212550.1">
    <property type="protein sequence ID" value="XP_038068478.1"/>
    <property type="gene ID" value="LOC119737904"/>
</dbReference>
<feature type="coiled-coil region" evidence="1">
    <location>
        <begin position="81"/>
        <end position="129"/>
    </location>
</feature>
<feature type="transmembrane region" description="Helical" evidence="3">
    <location>
        <begin position="188"/>
        <end position="215"/>
    </location>
</feature>
<reference evidence="4" key="1">
    <citation type="submission" date="2022-11" db="UniProtKB">
        <authorList>
            <consortium name="EnsemblMetazoa"/>
        </authorList>
    </citation>
    <scope>IDENTIFICATION</scope>
</reference>
<dbReference type="GeneID" id="119737904"/>
<organism evidence="4 5">
    <name type="scientific">Patiria miniata</name>
    <name type="common">Bat star</name>
    <name type="synonym">Asterina miniata</name>
    <dbReference type="NCBI Taxonomy" id="46514"/>
    <lineage>
        <taxon>Eukaryota</taxon>
        <taxon>Metazoa</taxon>
        <taxon>Echinodermata</taxon>
        <taxon>Eleutherozoa</taxon>
        <taxon>Asterozoa</taxon>
        <taxon>Asteroidea</taxon>
        <taxon>Valvatacea</taxon>
        <taxon>Valvatida</taxon>
        <taxon>Asterinidae</taxon>
        <taxon>Patiria</taxon>
    </lineage>
</organism>
<dbReference type="PANTHER" id="PTHR28624:SF1">
    <property type="entry name" value="MITOCHONDRIAL POTASSIUM CHANNEL"/>
    <property type="match status" value="1"/>
</dbReference>
<keyword evidence="3" id="KW-1133">Transmembrane helix</keyword>
<protein>
    <submittedName>
        <fullName evidence="4">Uncharacterized protein</fullName>
    </submittedName>
</protein>
<feature type="transmembrane region" description="Helical" evidence="3">
    <location>
        <begin position="474"/>
        <end position="492"/>
    </location>
</feature>
<name>A0A914AXR4_PATMI</name>
<dbReference type="Proteomes" id="UP000887568">
    <property type="component" value="Unplaced"/>
</dbReference>
<keyword evidence="5" id="KW-1185">Reference proteome</keyword>
<sequence>MARQFDFQKLTVIRALRTVSTSSSGAAENSVSGPGRPAAGGGAAPPAGEAAPTGLLSRLRSDGIVVSLLQVYEAVLGIGEVKKAQRRVTQVEQQFMEVREILKKSAHKLHNHNAELRAIRAKLDQTARDDTKFLEYVKEEHLAIQKERKMEEENYWLEDTERNTFAYLSAAVRESHEKQRLQGERSKYLGVIFSFVGSIIGLLGSIIGLLGSMAISRKRRHEKRTLFGDLQKDIGQNSGQLRDLQGLVTDIRTTIDSSQLRDLQGLVTNIWTTIDSSQLRDLLGLVADIRTTIDSSQLKDLQGLVTDIRTTIDSSQLRDLLGLVTDIRTTIDSSQLKNLQGLVTDIRTTIDSSQLKNLQGLVTDIRTTIDSSQLRDLQGLVTDIRTAIDSSGAKSSQEELTVALERFSKQQQEGFDSQERSLTRILKLQEELLLKEIEGVRRFAAVGAGDMTTLEELVNNAEPKLGQKTSTLSTVVYGGLAVLTLSILYRIFKS</sequence>
<evidence type="ECO:0000256" key="1">
    <source>
        <dbReference type="SAM" id="Coils"/>
    </source>
</evidence>
<dbReference type="RefSeq" id="XP_038068478.1">
    <property type="nucleotide sequence ID" value="XM_038212550.1"/>
</dbReference>